<dbReference type="EMBL" id="SODU01000002">
    <property type="protein sequence ID" value="TDW89788.1"/>
    <property type="molecule type" value="Genomic_DNA"/>
</dbReference>
<dbReference type="Proteomes" id="UP000295060">
    <property type="component" value="Unassembled WGS sequence"/>
</dbReference>
<reference evidence="2 3" key="1">
    <citation type="submission" date="2019-03" db="EMBL/GenBank/DDBJ databases">
        <title>Genomic Encyclopedia of Type Strains, Phase III (KMG-III): the genomes of soil and plant-associated and newly described type strains.</title>
        <authorList>
            <person name="Whitman W."/>
        </authorList>
    </citation>
    <scope>NUCLEOTIDE SEQUENCE [LARGE SCALE GENOMIC DNA]</scope>
    <source>
        <strain evidence="2 3">VKMAc-2574</strain>
    </source>
</reference>
<keyword evidence="1" id="KW-1133">Transmembrane helix</keyword>
<feature type="transmembrane region" description="Helical" evidence="1">
    <location>
        <begin position="134"/>
        <end position="154"/>
    </location>
</feature>
<gene>
    <name evidence="2" type="ORF">EV137_3588</name>
</gene>
<sequence>MMRQRGAVHREPKVLEVGLDELLQAGYERAERDPDPDNDEDDADQGVVDEWRADEGVSFGVAFFGWLVAGGIVVLLLASVAAAGTLIGWERLAGWEWVYVTAWIVVVVSLGIGAFSGGYAGGRMVPAHGGRQGLDVWLLSWCATALIVGLGYIADREYDLVARIDWTSLPIAETDRTAAALVGLAAILLVTLVSAVVGGAAGSRCSARLSRLNQQHQAMP</sequence>
<name>A0ABY2FEX4_9ACTN</name>
<feature type="transmembrane region" description="Helical" evidence="1">
    <location>
        <begin position="61"/>
        <end position="89"/>
    </location>
</feature>
<evidence type="ECO:0000256" key="1">
    <source>
        <dbReference type="SAM" id="Phobius"/>
    </source>
</evidence>
<feature type="transmembrane region" description="Helical" evidence="1">
    <location>
        <begin position="178"/>
        <end position="201"/>
    </location>
</feature>
<dbReference type="RefSeq" id="WP_134130044.1">
    <property type="nucleotide sequence ID" value="NZ_SODU01000002.1"/>
</dbReference>
<comment type="caution">
    <text evidence="2">The sequence shown here is derived from an EMBL/GenBank/DDBJ whole genome shotgun (WGS) entry which is preliminary data.</text>
</comment>
<keyword evidence="1" id="KW-0472">Membrane</keyword>
<organism evidence="2 3">
    <name type="scientific">Kribbella pratensis</name>
    <dbReference type="NCBI Taxonomy" id="2512112"/>
    <lineage>
        <taxon>Bacteria</taxon>
        <taxon>Bacillati</taxon>
        <taxon>Actinomycetota</taxon>
        <taxon>Actinomycetes</taxon>
        <taxon>Propionibacteriales</taxon>
        <taxon>Kribbellaceae</taxon>
        <taxon>Kribbella</taxon>
    </lineage>
</organism>
<evidence type="ECO:0000313" key="3">
    <source>
        <dbReference type="Proteomes" id="UP000295060"/>
    </source>
</evidence>
<protein>
    <submittedName>
        <fullName evidence="2">Uncharacterized protein</fullName>
    </submittedName>
</protein>
<keyword evidence="1" id="KW-0812">Transmembrane</keyword>
<proteinExistence type="predicted"/>
<keyword evidence="3" id="KW-1185">Reference proteome</keyword>
<feature type="transmembrane region" description="Helical" evidence="1">
    <location>
        <begin position="101"/>
        <end position="122"/>
    </location>
</feature>
<accession>A0ABY2FEX4</accession>
<evidence type="ECO:0000313" key="2">
    <source>
        <dbReference type="EMBL" id="TDW89788.1"/>
    </source>
</evidence>